<sequence length="52" mass="5830">MKGSTIKSKIIMEITNNTSADITMNDKNLEEVTRIKYMKAALSKVPVSLRSE</sequence>
<evidence type="ECO:0000313" key="2">
    <source>
        <dbReference type="Proteomes" id="UP000828390"/>
    </source>
</evidence>
<comment type="caution">
    <text evidence="1">The sequence shown here is derived from an EMBL/GenBank/DDBJ whole genome shotgun (WGS) entry which is preliminary data.</text>
</comment>
<gene>
    <name evidence="1" type="ORF">DPMN_014602</name>
</gene>
<proteinExistence type="predicted"/>
<name>A0A9D4S4U0_DREPO</name>
<reference evidence="1" key="2">
    <citation type="submission" date="2020-11" db="EMBL/GenBank/DDBJ databases">
        <authorList>
            <person name="McCartney M.A."/>
            <person name="Auch B."/>
            <person name="Kono T."/>
            <person name="Mallez S."/>
            <person name="Becker A."/>
            <person name="Gohl D.M."/>
            <person name="Silverstein K.A.T."/>
            <person name="Koren S."/>
            <person name="Bechman K.B."/>
            <person name="Herman A."/>
            <person name="Abrahante J.E."/>
            <person name="Garbe J."/>
        </authorList>
    </citation>
    <scope>NUCLEOTIDE SEQUENCE</scope>
    <source>
        <strain evidence="1">Duluth1</strain>
        <tissue evidence="1">Whole animal</tissue>
    </source>
</reference>
<organism evidence="1 2">
    <name type="scientific">Dreissena polymorpha</name>
    <name type="common">Zebra mussel</name>
    <name type="synonym">Mytilus polymorpha</name>
    <dbReference type="NCBI Taxonomy" id="45954"/>
    <lineage>
        <taxon>Eukaryota</taxon>
        <taxon>Metazoa</taxon>
        <taxon>Spiralia</taxon>
        <taxon>Lophotrochozoa</taxon>
        <taxon>Mollusca</taxon>
        <taxon>Bivalvia</taxon>
        <taxon>Autobranchia</taxon>
        <taxon>Heteroconchia</taxon>
        <taxon>Euheterodonta</taxon>
        <taxon>Imparidentia</taxon>
        <taxon>Neoheterodontei</taxon>
        <taxon>Myida</taxon>
        <taxon>Dreissenoidea</taxon>
        <taxon>Dreissenidae</taxon>
        <taxon>Dreissena</taxon>
    </lineage>
</organism>
<protein>
    <submittedName>
        <fullName evidence="1">Uncharacterized protein</fullName>
    </submittedName>
</protein>
<dbReference type="Proteomes" id="UP000828390">
    <property type="component" value="Unassembled WGS sequence"/>
</dbReference>
<dbReference type="AlphaFoldDB" id="A0A9D4S4U0"/>
<reference evidence="1" key="1">
    <citation type="journal article" date="2019" name="bioRxiv">
        <title>The Genome of the Zebra Mussel, Dreissena polymorpha: A Resource for Invasive Species Research.</title>
        <authorList>
            <person name="McCartney M.A."/>
            <person name="Auch B."/>
            <person name="Kono T."/>
            <person name="Mallez S."/>
            <person name="Zhang Y."/>
            <person name="Obille A."/>
            <person name="Becker A."/>
            <person name="Abrahante J.E."/>
            <person name="Garbe J."/>
            <person name="Badalamenti J.P."/>
            <person name="Herman A."/>
            <person name="Mangelson H."/>
            <person name="Liachko I."/>
            <person name="Sullivan S."/>
            <person name="Sone E.D."/>
            <person name="Koren S."/>
            <person name="Silverstein K.A.T."/>
            <person name="Beckman K.B."/>
            <person name="Gohl D.M."/>
        </authorList>
    </citation>
    <scope>NUCLEOTIDE SEQUENCE</scope>
    <source>
        <strain evidence="1">Duluth1</strain>
        <tissue evidence="1">Whole animal</tissue>
    </source>
</reference>
<accession>A0A9D4S4U0</accession>
<keyword evidence="2" id="KW-1185">Reference proteome</keyword>
<evidence type="ECO:0000313" key="1">
    <source>
        <dbReference type="EMBL" id="KAH3890518.1"/>
    </source>
</evidence>
<dbReference type="EMBL" id="JAIWYP010000001">
    <property type="protein sequence ID" value="KAH3890518.1"/>
    <property type="molecule type" value="Genomic_DNA"/>
</dbReference>